<dbReference type="InterPro" id="IPR032675">
    <property type="entry name" value="LRR_dom_sf"/>
</dbReference>
<proteinExistence type="predicted"/>
<dbReference type="AlphaFoldDB" id="A0AA39WBZ0"/>
<evidence type="ECO:0000313" key="5">
    <source>
        <dbReference type="EMBL" id="KAK0608876.1"/>
    </source>
</evidence>
<evidence type="ECO:0000256" key="2">
    <source>
        <dbReference type="ARBA" id="ARBA00022737"/>
    </source>
</evidence>
<accession>A0AA39WBZ0</accession>
<dbReference type="PANTHER" id="PTHR47186:SF63">
    <property type="entry name" value="C-JID DOMAIN-CONTAINING PROTEIN"/>
    <property type="match status" value="1"/>
</dbReference>
<dbReference type="Proteomes" id="UP001168877">
    <property type="component" value="Unassembled WGS sequence"/>
</dbReference>
<reference evidence="5" key="1">
    <citation type="journal article" date="2022" name="Plant J.">
        <title>Strategies of tolerance reflected in two North American maple genomes.</title>
        <authorList>
            <person name="McEvoy S.L."/>
            <person name="Sezen U.U."/>
            <person name="Trouern-Trend A."/>
            <person name="McMahon S.M."/>
            <person name="Schaberg P.G."/>
            <person name="Yang J."/>
            <person name="Wegrzyn J.L."/>
            <person name="Swenson N.G."/>
        </authorList>
    </citation>
    <scope>NUCLEOTIDE SEQUENCE</scope>
    <source>
        <strain evidence="5">NS2018</strain>
    </source>
</reference>
<gene>
    <name evidence="5" type="ORF">LWI29_037411</name>
</gene>
<keyword evidence="6" id="KW-1185">Reference proteome</keyword>
<reference evidence="5" key="2">
    <citation type="submission" date="2023-06" db="EMBL/GenBank/DDBJ databases">
        <authorList>
            <person name="Swenson N.G."/>
            <person name="Wegrzyn J.L."/>
            <person name="Mcevoy S.L."/>
        </authorList>
    </citation>
    <scope>NUCLEOTIDE SEQUENCE</scope>
    <source>
        <strain evidence="5">NS2018</strain>
        <tissue evidence="5">Leaf</tissue>
    </source>
</reference>
<feature type="region of interest" description="Disordered" evidence="3">
    <location>
        <begin position="701"/>
        <end position="721"/>
    </location>
</feature>
<keyword evidence="2" id="KW-0677">Repeat</keyword>
<protein>
    <recommendedName>
        <fullName evidence="4">C-JID domain-containing protein</fullName>
    </recommendedName>
</protein>
<keyword evidence="1" id="KW-0433">Leucine-rich repeat</keyword>
<evidence type="ECO:0000256" key="1">
    <source>
        <dbReference type="ARBA" id="ARBA00022614"/>
    </source>
</evidence>
<dbReference type="SUPFAM" id="SSF52058">
    <property type="entry name" value="L domain-like"/>
    <property type="match status" value="1"/>
</dbReference>
<name>A0AA39WBZ0_ACESA</name>
<evidence type="ECO:0000313" key="6">
    <source>
        <dbReference type="Proteomes" id="UP001168877"/>
    </source>
</evidence>
<dbReference type="Gene3D" id="3.80.10.10">
    <property type="entry name" value="Ribonuclease Inhibitor"/>
    <property type="match status" value="3"/>
</dbReference>
<dbReference type="Pfam" id="PF13855">
    <property type="entry name" value="LRR_8"/>
    <property type="match status" value="1"/>
</dbReference>
<feature type="domain" description="C-JID" evidence="4">
    <location>
        <begin position="469"/>
        <end position="606"/>
    </location>
</feature>
<sequence length="872" mass="96723">MASPPLYFGCACRHRGPVTRALHHKVSAAPRASKLAGLWSESDYGSNVHDVIRFMVAKGGVSSSQQAHGGASSSQPPTQFLGNLRQIRLMDCKQLIEVPDLSGAPNLHVLDLHGCSDLTKFSKISRNVKKLYLSWTAVEEIPILRHLTSLEGLDLSGCSNFRAITELYLSGTAIDEVSNSAIESLYKLIALDISDNTRLKNLPSMSHLTSLRSLSLEGCLNITEFPEISVEITDLYLSGTAIEEIPSFVERFTNLQDLTLDHCRSMKRVSSGIFKLKLKSTISLNFSGCSELENLPEVLENNRVIDSLCLERSAIKRLPSSIELLSRLEELSLSYCKNLESLPNSLCNLTNLRRLDLSGCFGVEKMLENVLSSSSSSSSDASHCISLETLPDTTVVSTGEMDISQYFQYYNCLKLDVKAIQTDAQTRIQLMANNIPETTATSRREIPVWIYWQKDFILQSYWRKVNFCFTGSEIPEWVSYQNEGSSLTVDLPLHWYNNNFFGLVLCIVASCDSSDGGYSSVDCTCNLTNFIDSDCDYQENICNLRISHDKTTLEHPKSDHVFVKYTKSGSSLISMYSLCQKVRFQFSPRNDCCKVKKCGVHLVYSEYKEESTESGDRHRKRGSRRGFAKFRIKQQNIVHELTGPITVEDVAYENGDPDVSCLWPSEELKFGRLVFQRTHGLVQSEALLIEDGLFHKTVRETDRYKASSSSKSKRKGNQKGNDGNFVLLHFIYCTSSSSSSSHHRPSPSSSSSLSSTITIINHHLPHHPTNPNPDISLSSTTIISKSLFLHSITSGSDDLLLSSLDLDDLNHLDLARSDLHLALMIWICVHLHSRWSGLVLVLRGGGFGFGDCGGGGGGGGLKGFLGFLGFLG</sequence>
<organism evidence="5 6">
    <name type="scientific">Acer saccharum</name>
    <name type="common">Sugar maple</name>
    <dbReference type="NCBI Taxonomy" id="4024"/>
    <lineage>
        <taxon>Eukaryota</taxon>
        <taxon>Viridiplantae</taxon>
        <taxon>Streptophyta</taxon>
        <taxon>Embryophyta</taxon>
        <taxon>Tracheophyta</taxon>
        <taxon>Spermatophyta</taxon>
        <taxon>Magnoliopsida</taxon>
        <taxon>eudicotyledons</taxon>
        <taxon>Gunneridae</taxon>
        <taxon>Pentapetalae</taxon>
        <taxon>rosids</taxon>
        <taxon>malvids</taxon>
        <taxon>Sapindales</taxon>
        <taxon>Sapindaceae</taxon>
        <taxon>Hippocastanoideae</taxon>
        <taxon>Acereae</taxon>
        <taxon>Acer</taxon>
    </lineage>
</organism>
<dbReference type="PANTHER" id="PTHR47186">
    <property type="entry name" value="LEUCINE-RICH REPEAT-CONTAINING PROTEIN 57"/>
    <property type="match status" value="1"/>
</dbReference>
<dbReference type="InterPro" id="IPR001611">
    <property type="entry name" value="Leu-rich_rpt"/>
</dbReference>
<dbReference type="Pfam" id="PF20160">
    <property type="entry name" value="C-JID"/>
    <property type="match status" value="1"/>
</dbReference>
<evidence type="ECO:0000259" key="4">
    <source>
        <dbReference type="Pfam" id="PF20160"/>
    </source>
</evidence>
<dbReference type="InterPro" id="IPR045344">
    <property type="entry name" value="C-JID"/>
</dbReference>
<dbReference type="EMBL" id="JAUESC010000001">
    <property type="protein sequence ID" value="KAK0608876.1"/>
    <property type="molecule type" value="Genomic_DNA"/>
</dbReference>
<evidence type="ECO:0000256" key="3">
    <source>
        <dbReference type="SAM" id="MobiDB-lite"/>
    </source>
</evidence>
<comment type="caution">
    <text evidence="5">The sequence shown here is derived from an EMBL/GenBank/DDBJ whole genome shotgun (WGS) entry which is preliminary data.</text>
</comment>